<organism evidence="1 2">
    <name type="scientific">Burkholderia vietnamiensis</name>
    <dbReference type="NCBI Taxonomy" id="60552"/>
    <lineage>
        <taxon>Bacteria</taxon>
        <taxon>Pseudomonadati</taxon>
        <taxon>Pseudomonadota</taxon>
        <taxon>Betaproteobacteria</taxon>
        <taxon>Burkholderiales</taxon>
        <taxon>Burkholderiaceae</taxon>
        <taxon>Burkholderia</taxon>
        <taxon>Burkholderia cepacia complex</taxon>
    </lineage>
</organism>
<sequence length="95" mass="10625">MKPSLSSLGSTLDFSATWSELEQARSWWHYVRAWHFWILDNDESASRIFAATAMAADHGLVFPAAVVRRQDDAFLRFLSGIERAAREKIGLAAAA</sequence>
<evidence type="ECO:0000313" key="1">
    <source>
        <dbReference type="EMBL" id="PRH39009.1"/>
    </source>
</evidence>
<comment type="caution">
    <text evidence="1">The sequence shown here is derived from an EMBL/GenBank/DDBJ whole genome shotgun (WGS) entry which is preliminary data.</text>
</comment>
<evidence type="ECO:0000313" key="2">
    <source>
        <dbReference type="Proteomes" id="UP000237632"/>
    </source>
</evidence>
<dbReference type="AlphaFoldDB" id="A0AA44XVS1"/>
<protein>
    <submittedName>
        <fullName evidence="1">Uncharacterized protein</fullName>
    </submittedName>
</protein>
<dbReference type="RefSeq" id="WP_105857016.1">
    <property type="nucleotide sequence ID" value="NZ_PVHK01000217.1"/>
</dbReference>
<accession>A0AA44XVS1</accession>
<name>A0AA44XVS1_BURVI</name>
<dbReference type="Proteomes" id="UP000237632">
    <property type="component" value="Unassembled WGS sequence"/>
</dbReference>
<proteinExistence type="predicted"/>
<dbReference type="EMBL" id="PVHK01000217">
    <property type="protein sequence ID" value="PRH39009.1"/>
    <property type="molecule type" value="Genomic_DNA"/>
</dbReference>
<gene>
    <name evidence="1" type="ORF">C6T65_28565</name>
</gene>
<reference evidence="1 2" key="1">
    <citation type="submission" date="2018-03" db="EMBL/GenBank/DDBJ databases">
        <authorList>
            <person name="Nguyen K."/>
            <person name="Fouts D."/>
            <person name="Sutton G."/>
        </authorList>
    </citation>
    <scope>NUCLEOTIDE SEQUENCE [LARGE SCALE GENOMIC DNA]</scope>
    <source>
        <strain evidence="1 2">AU3578</strain>
    </source>
</reference>